<evidence type="ECO:0008006" key="3">
    <source>
        <dbReference type="Google" id="ProtNLM"/>
    </source>
</evidence>
<sequence>MSENYENQIEDLMPQKELTPEEREANLSLQKKKAVDRIVRGVNDTFIKDYTFEDLDLKFTIKIKAPNALDIGKIQARAAAYLGGMNTYLDNYTNTVYQTLATIRTTGVEVPKELANDEDIYNLDILYQIGVDFKQWLDNFRL</sequence>
<dbReference type="EMBL" id="MN043729">
    <property type="protein sequence ID" value="QDP42860.1"/>
    <property type="molecule type" value="Genomic_DNA"/>
</dbReference>
<evidence type="ECO:0000313" key="2">
    <source>
        <dbReference type="Proteomes" id="UP000317800"/>
    </source>
</evidence>
<dbReference type="Proteomes" id="UP000317800">
    <property type="component" value="Segment"/>
</dbReference>
<name>A0A516KMQ6_9CAUD</name>
<reference evidence="1 2" key="1">
    <citation type="submission" date="2019-06" db="EMBL/GenBank/DDBJ databases">
        <authorList>
            <person name="Hertel R."/>
        </authorList>
    </citation>
    <scope>NUCLEOTIDE SEQUENCE [LARGE SCALE GENOMIC DNA]</scope>
</reference>
<accession>A0A516KMQ6</accession>
<protein>
    <recommendedName>
        <fullName evidence="3">Tail assembly chaperone</fullName>
    </recommendedName>
</protein>
<gene>
    <name evidence="1" type="ORF">Goe8_c00870</name>
</gene>
<proteinExistence type="predicted"/>
<organism evidence="1 2">
    <name type="scientific">Bacillus phage vB_BmeM-Goe8</name>
    <dbReference type="NCBI Taxonomy" id="2593638"/>
    <lineage>
        <taxon>Viruses</taxon>
        <taxon>Duplodnaviria</taxon>
        <taxon>Heunggongvirae</taxon>
        <taxon>Uroviricota</taxon>
        <taxon>Caudoviricetes</taxon>
        <taxon>Herelleviridae</taxon>
        <taxon>Bastillevirinae</taxon>
        <taxon>Goettingenvirus</taxon>
        <taxon>Goettingenvirus goe8</taxon>
    </lineage>
</organism>
<keyword evidence="2" id="KW-1185">Reference proteome</keyword>
<evidence type="ECO:0000313" key="1">
    <source>
        <dbReference type="EMBL" id="QDP42860.1"/>
    </source>
</evidence>